<accession>A0ABR3Z452</accession>
<evidence type="ECO:0000313" key="2">
    <source>
        <dbReference type="EMBL" id="KAL1895405.1"/>
    </source>
</evidence>
<keyword evidence="1" id="KW-0732">Signal</keyword>
<comment type="caution">
    <text evidence="2">The sequence shown here is derived from an EMBL/GenBank/DDBJ whole genome shotgun (WGS) entry which is preliminary data.</text>
</comment>
<dbReference type="EMBL" id="JAWCUI010000027">
    <property type="protein sequence ID" value="KAL1895405.1"/>
    <property type="molecule type" value="Genomic_DNA"/>
</dbReference>
<evidence type="ECO:0000256" key="1">
    <source>
        <dbReference type="SAM" id="SignalP"/>
    </source>
</evidence>
<dbReference type="Proteomes" id="UP001583186">
    <property type="component" value="Unassembled WGS sequence"/>
</dbReference>
<feature type="chain" id="PRO_5047208310" evidence="1">
    <location>
        <begin position="20"/>
        <end position="181"/>
    </location>
</feature>
<feature type="signal peptide" evidence="1">
    <location>
        <begin position="1"/>
        <end position="19"/>
    </location>
</feature>
<sequence length="181" mass="18857">MKFTAIASALLATAGLASASVCKHPSPPTCTLSNDNLIGANTDMSASQWNYQPIDSVPNLSHIQTCSGVANGCALFYTNPLPYHVYFSYTFNNAIPGAKYTYTISVLLEDAGLSQDIVLSNDGSSETSTTTVPATANAAPISLEFTAASSTVVLYVDAQNVYAGGLRFGNPSIVQTSCAPN</sequence>
<name>A0ABR3Z452_9PEZI</name>
<gene>
    <name evidence="2" type="ORF">Sste5346_005211</name>
</gene>
<reference evidence="2 3" key="1">
    <citation type="journal article" date="2024" name="IMA Fungus">
        <title>IMA Genome - F19 : A genome assembly and annotation guide to empower mycologists, including annotated draft genome sequences of Ceratocystis pirilliformis, Diaporthe australafricana, Fusarium ophioides, Paecilomyces lecythidis, and Sporothrix stenoceras.</title>
        <authorList>
            <person name="Aylward J."/>
            <person name="Wilson A.M."/>
            <person name="Visagie C.M."/>
            <person name="Spraker J."/>
            <person name="Barnes I."/>
            <person name="Buitendag C."/>
            <person name="Ceriani C."/>
            <person name="Del Mar Angel L."/>
            <person name="du Plessis D."/>
            <person name="Fuchs T."/>
            <person name="Gasser K."/>
            <person name="Kramer D."/>
            <person name="Li W."/>
            <person name="Munsamy K."/>
            <person name="Piso A."/>
            <person name="Price J.L."/>
            <person name="Sonnekus B."/>
            <person name="Thomas C."/>
            <person name="van der Nest A."/>
            <person name="van Dijk A."/>
            <person name="van Heerden A."/>
            <person name="van Vuuren N."/>
            <person name="Yilmaz N."/>
            <person name="Duong T.A."/>
            <person name="van der Merwe N.A."/>
            <person name="Wingfield M.J."/>
            <person name="Wingfield B.D."/>
        </authorList>
    </citation>
    <scope>NUCLEOTIDE SEQUENCE [LARGE SCALE GENOMIC DNA]</scope>
    <source>
        <strain evidence="2 3">CMW 5346</strain>
    </source>
</reference>
<keyword evidence="3" id="KW-1185">Reference proteome</keyword>
<evidence type="ECO:0000313" key="3">
    <source>
        <dbReference type="Proteomes" id="UP001583186"/>
    </source>
</evidence>
<protein>
    <submittedName>
        <fullName evidence="2">Uncharacterized protein</fullName>
    </submittedName>
</protein>
<proteinExistence type="predicted"/>
<organism evidence="2 3">
    <name type="scientific">Sporothrix stenoceras</name>
    <dbReference type="NCBI Taxonomy" id="5173"/>
    <lineage>
        <taxon>Eukaryota</taxon>
        <taxon>Fungi</taxon>
        <taxon>Dikarya</taxon>
        <taxon>Ascomycota</taxon>
        <taxon>Pezizomycotina</taxon>
        <taxon>Sordariomycetes</taxon>
        <taxon>Sordariomycetidae</taxon>
        <taxon>Ophiostomatales</taxon>
        <taxon>Ophiostomataceae</taxon>
        <taxon>Sporothrix</taxon>
    </lineage>
</organism>